<reference evidence="6" key="3">
    <citation type="submission" date="2016-06" db="UniProtKB">
        <authorList>
            <consortium name="WormBaseParasite"/>
        </authorList>
    </citation>
    <scope>IDENTIFICATION</scope>
</reference>
<comment type="similarity">
    <text evidence="3">Belongs to the TRAFAC class myosin-kinesin ATPase superfamily. Kinesin family.</text>
</comment>
<dbReference type="SMART" id="SM00129">
    <property type="entry name" value="KISc"/>
    <property type="match status" value="1"/>
</dbReference>
<dbReference type="PROSITE" id="PS50067">
    <property type="entry name" value="KINESIN_MOTOR_2"/>
    <property type="match status" value="1"/>
</dbReference>
<keyword evidence="5" id="KW-1185">Reference proteome</keyword>
<keyword evidence="1" id="KW-0547">Nucleotide-binding</keyword>
<dbReference type="GO" id="GO:0005524">
    <property type="term" value="F:ATP binding"/>
    <property type="evidence" value="ECO:0007669"/>
    <property type="project" value="UniProtKB-KW"/>
</dbReference>
<proteinExistence type="inferred from homology"/>
<evidence type="ECO:0000313" key="5">
    <source>
        <dbReference type="Proteomes" id="UP000050741"/>
    </source>
</evidence>
<evidence type="ECO:0000256" key="1">
    <source>
        <dbReference type="ARBA" id="ARBA00022741"/>
    </source>
</evidence>
<protein>
    <submittedName>
        <fullName evidence="6">Kinesin motor domain-containing protein</fullName>
    </submittedName>
</protein>
<evidence type="ECO:0000256" key="2">
    <source>
        <dbReference type="ARBA" id="ARBA00022840"/>
    </source>
</evidence>
<accession>A0A183C317</accession>
<dbReference type="AlphaFoldDB" id="A0A183C317"/>
<organism evidence="5 6">
    <name type="scientific">Globodera pallida</name>
    <name type="common">Potato cyst nematode worm</name>
    <name type="synonym">Heterodera pallida</name>
    <dbReference type="NCBI Taxonomy" id="36090"/>
    <lineage>
        <taxon>Eukaryota</taxon>
        <taxon>Metazoa</taxon>
        <taxon>Ecdysozoa</taxon>
        <taxon>Nematoda</taxon>
        <taxon>Chromadorea</taxon>
        <taxon>Rhabditida</taxon>
        <taxon>Tylenchina</taxon>
        <taxon>Tylenchomorpha</taxon>
        <taxon>Tylenchoidea</taxon>
        <taxon>Heteroderidae</taxon>
        <taxon>Heteroderinae</taxon>
        <taxon>Globodera</taxon>
    </lineage>
</organism>
<dbReference type="InterPro" id="IPR001752">
    <property type="entry name" value="Kinesin_motor_dom"/>
</dbReference>
<sequence>MLDGKVTDLRDPTGKERQRVFTFDQCYWSHDGFCMTNDGYMPKKANYADQKCVFDDLGIQMLQNAWAGYNCARHWHKSRIAQISGYVLNVRDFCEKVRDLLSANLSFNKGRIKVRKHPKNGFYVEGLSSWPVGSYRKVAKLFNEGTRARTIAVTVSSRAHTIVRIEFTQNYGKPHSMRTSEINLVDLAGANDSKGRQMMERG</sequence>
<reference evidence="5" key="1">
    <citation type="submission" date="2013-12" db="EMBL/GenBank/DDBJ databases">
        <authorList>
            <person name="Aslett M."/>
        </authorList>
    </citation>
    <scope>NUCLEOTIDE SEQUENCE [LARGE SCALE GENOMIC DNA]</scope>
    <source>
        <strain evidence="5">Lindley</strain>
    </source>
</reference>
<evidence type="ECO:0000259" key="4">
    <source>
        <dbReference type="PROSITE" id="PS50067"/>
    </source>
</evidence>
<dbReference type="Gene3D" id="3.40.850.10">
    <property type="entry name" value="Kinesin motor domain"/>
    <property type="match status" value="2"/>
</dbReference>
<feature type="domain" description="Kinesin motor" evidence="4">
    <location>
        <begin position="1"/>
        <end position="202"/>
    </location>
</feature>
<name>A0A183C317_GLOPA</name>
<dbReference type="InterPro" id="IPR036961">
    <property type="entry name" value="Kinesin_motor_dom_sf"/>
</dbReference>
<evidence type="ECO:0000256" key="3">
    <source>
        <dbReference type="PROSITE-ProRule" id="PRU00283"/>
    </source>
</evidence>
<keyword evidence="2" id="KW-0067">ATP-binding</keyword>
<dbReference type="InterPro" id="IPR027417">
    <property type="entry name" value="P-loop_NTPase"/>
</dbReference>
<dbReference type="GO" id="GO:0007018">
    <property type="term" value="P:microtubule-based movement"/>
    <property type="evidence" value="ECO:0007669"/>
    <property type="project" value="InterPro"/>
</dbReference>
<dbReference type="Pfam" id="PF00225">
    <property type="entry name" value="Kinesin"/>
    <property type="match status" value="1"/>
</dbReference>
<reference evidence="5" key="2">
    <citation type="submission" date="2014-05" db="EMBL/GenBank/DDBJ databases">
        <title>The genome and life-stage specific transcriptomes of Globodera pallida elucidate key aspects of plant parasitism by a cyst nematode.</title>
        <authorList>
            <person name="Cotton J.A."/>
            <person name="Lilley C.J."/>
            <person name="Jones L.M."/>
            <person name="Kikuchi T."/>
            <person name="Reid A.J."/>
            <person name="Thorpe P."/>
            <person name="Tsai I.J."/>
            <person name="Beasley H."/>
            <person name="Blok V."/>
            <person name="Cock P.J.A."/>
            <person name="Van den Akker S.E."/>
            <person name="Holroyd N."/>
            <person name="Hunt M."/>
            <person name="Mantelin S."/>
            <person name="Naghra H."/>
            <person name="Pain A."/>
            <person name="Palomares-Rius J.E."/>
            <person name="Zarowiecki M."/>
            <person name="Berriman M."/>
            <person name="Jones J.T."/>
            <person name="Urwin P.E."/>
        </authorList>
    </citation>
    <scope>NUCLEOTIDE SEQUENCE [LARGE SCALE GENOMIC DNA]</scope>
    <source>
        <strain evidence="5">Lindley</strain>
    </source>
</reference>
<dbReference type="GO" id="GO:0003777">
    <property type="term" value="F:microtubule motor activity"/>
    <property type="evidence" value="ECO:0007669"/>
    <property type="project" value="InterPro"/>
</dbReference>
<dbReference type="WBParaSite" id="GPLIN_000726100">
    <property type="protein sequence ID" value="GPLIN_000726100"/>
    <property type="gene ID" value="GPLIN_000726100"/>
</dbReference>
<comment type="caution">
    <text evidence="3">Lacks conserved residue(s) required for the propagation of feature annotation.</text>
</comment>
<evidence type="ECO:0000313" key="6">
    <source>
        <dbReference type="WBParaSite" id="GPLIN_000726100"/>
    </source>
</evidence>
<dbReference type="GO" id="GO:0008017">
    <property type="term" value="F:microtubule binding"/>
    <property type="evidence" value="ECO:0007669"/>
    <property type="project" value="InterPro"/>
</dbReference>
<dbReference type="PANTHER" id="PTHR47117">
    <property type="entry name" value="STAR-RELATED LIPID TRANSFER PROTEIN 9"/>
    <property type="match status" value="1"/>
</dbReference>
<dbReference type="Proteomes" id="UP000050741">
    <property type="component" value="Unassembled WGS sequence"/>
</dbReference>
<dbReference type="SUPFAM" id="SSF52540">
    <property type="entry name" value="P-loop containing nucleoside triphosphate hydrolases"/>
    <property type="match status" value="1"/>
</dbReference>